<feature type="transmembrane region" description="Helical" evidence="1">
    <location>
        <begin position="33"/>
        <end position="55"/>
    </location>
</feature>
<protein>
    <submittedName>
        <fullName evidence="2">Uncharacterized protein</fullName>
    </submittedName>
</protein>
<organism evidence="2 3">
    <name type="scientific">Microthlaspi erraticum</name>
    <dbReference type="NCBI Taxonomy" id="1685480"/>
    <lineage>
        <taxon>Eukaryota</taxon>
        <taxon>Viridiplantae</taxon>
        <taxon>Streptophyta</taxon>
        <taxon>Embryophyta</taxon>
        <taxon>Tracheophyta</taxon>
        <taxon>Spermatophyta</taxon>
        <taxon>Magnoliopsida</taxon>
        <taxon>eudicotyledons</taxon>
        <taxon>Gunneridae</taxon>
        <taxon>Pentapetalae</taxon>
        <taxon>rosids</taxon>
        <taxon>malvids</taxon>
        <taxon>Brassicales</taxon>
        <taxon>Brassicaceae</taxon>
        <taxon>Coluteocarpeae</taxon>
        <taxon>Microthlaspi</taxon>
    </lineage>
</organism>
<dbReference type="EMBL" id="CACVBM020001360">
    <property type="protein sequence ID" value="CAA7046919.1"/>
    <property type="molecule type" value="Genomic_DNA"/>
</dbReference>
<evidence type="ECO:0000313" key="3">
    <source>
        <dbReference type="Proteomes" id="UP000467841"/>
    </source>
</evidence>
<accession>A0A6D2K106</accession>
<gene>
    <name evidence="2" type="ORF">MERR_LOCUS34154</name>
</gene>
<keyword evidence="1" id="KW-0472">Membrane</keyword>
<reference evidence="2" key="1">
    <citation type="submission" date="2020-01" db="EMBL/GenBank/DDBJ databases">
        <authorList>
            <person name="Mishra B."/>
        </authorList>
    </citation>
    <scope>NUCLEOTIDE SEQUENCE [LARGE SCALE GENOMIC DNA]</scope>
</reference>
<evidence type="ECO:0000256" key="1">
    <source>
        <dbReference type="SAM" id="Phobius"/>
    </source>
</evidence>
<evidence type="ECO:0000313" key="2">
    <source>
        <dbReference type="EMBL" id="CAA7046919.1"/>
    </source>
</evidence>
<sequence>MVQGVIRLDDKCRDTWRGFNTRAFSGLGGFFKLSAASAVILCLQAWYFQVLVLLAGRLENPELALDALSIW</sequence>
<dbReference type="Proteomes" id="UP000467841">
    <property type="component" value="Unassembled WGS sequence"/>
</dbReference>
<comment type="caution">
    <text evidence="2">The sequence shown here is derived from an EMBL/GenBank/DDBJ whole genome shotgun (WGS) entry which is preliminary data.</text>
</comment>
<dbReference type="AlphaFoldDB" id="A0A6D2K106"/>
<dbReference type="PANTHER" id="PTHR11206">
    <property type="entry name" value="MULTIDRUG RESISTANCE PROTEIN"/>
    <property type="match status" value="1"/>
</dbReference>
<keyword evidence="1" id="KW-1133">Transmembrane helix</keyword>
<name>A0A6D2K106_9BRAS</name>
<dbReference type="OrthoDB" id="1688605at2759"/>
<keyword evidence="1" id="KW-0812">Transmembrane</keyword>
<keyword evidence="3" id="KW-1185">Reference proteome</keyword>
<proteinExistence type="predicted"/>